<evidence type="ECO:0000256" key="1">
    <source>
        <dbReference type="SAM" id="Phobius"/>
    </source>
</evidence>
<dbReference type="AlphaFoldDB" id="A0A0B2X6N1"/>
<dbReference type="OrthoDB" id="1523883at2759"/>
<evidence type="ECO:0008006" key="5">
    <source>
        <dbReference type="Google" id="ProtNLM"/>
    </source>
</evidence>
<keyword evidence="1" id="KW-0812">Transmembrane</keyword>
<keyword evidence="1" id="KW-1133">Transmembrane helix</keyword>
<evidence type="ECO:0000256" key="2">
    <source>
        <dbReference type="SAM" id="SignalP"/>
    </source>
</evidence>
<dbReference type="HOGENOM" id="CLU_092535_1_1_1"/>
<dbReference type="Proteomes" id="UP000030816">
    <property type="component" value="Unassembled WGS sequence"/>
</dbReference>
<reference evidence="3 4" key="1">
    <citation type="journal article" date="2014" name="Proc. Natl. Acad. Sci. U.S.A.">
        <title>Trajectory and genomic determinants of fungal-pathogen speciation and host adaptation.</title>
        <authorList>
            <person name="Hu X."/>
            <person name="Xiao G."/>
            <person name="Zheng P."/>
            <person name="Shang Y."/>
            <person name="Su Y."/>
            <person name="Zhang X."/>
            <person name="Liu X."/>
            <person name="Zhan S."/>
            <person name="St Leger R.J."/>
            <person name="Wang C."/>
        </authorList>
    </citation>
    <scope>NUCLEOTIDE SEQUENCE [LARGE SCALE GENOMIC DNA]</scope>
    <source>
        <strain evidence="3 4">ARSEF 1941</strain>
    </source>
</reference>
<protein>
    <recommendedName>
        <fullName evidence="5">Integral membrane protein</fullName>
    </recommendedName>
</protein>
<feature type="transmembrane region" description="Helical" evidence="1">
    <location>
        <begin position="62"/>
        <end position="82"/>
    </location>
</feature>
<dbReference type="EMBL" id="AZHE01000001">
    <property type="protein sequence ID" value="KHO01413.1"/>
    <property type="molecule type" value="Genomic_DNA"/>
</dbReference>
<dbReference type="RefSeq" id="XP_040682478.1">
    <property type="nucleotide sequence ID" value="XM_040819213.1"/>
</dbReference>
<keyword evidence="4" id="KW-1185">Reference proteome</keyword>
<gene>
    <name evidence="3" type="ORF">MAM_00414</name>
</gene>
<dbReference type="GeneID" id="63734869"/>
<evidence type="ECO:0000313" key="4">
    <source>
        <dbReference type="Proteomes" id="UP000030816"/>
    </source>
</evidence>
<proteinExistence type="predicted"/>
<sequence>MASGAFLNPQKALLLAPLVSSTCSLVFAWDQNVFLSIFTSPEVSDRINPILPSYWRVFFPRGLTHVASFLGMTTCTSIGALVYHKTLLQRKGAWFCYVATAALAVGHLVYVPFVAPAIKYILDDEGGRSKERKLAEPGDRNVDMQKRWLWYNMARLLTTDLGAWLCCALGVMKTLDVVE</sequence>
<keyword evidence="1" id="KW-0472">Membrane</keyword>
<dbReference type="STRING" id="1081103.A0A0B2X6N1"/>
<evidence type="ECO:0000313" key="3">
    <source>
        <dbReference type="EMBL" id="KHO01413.1"/>
    </source>
</evidence>
<organism evidence="3 4">
    <name type="scientific">Metarhizium album (strain ARSEF 1941)</name>
    <dbReference type="NCBI Taxonomy" id="1081103"/>
    <lineage>
        <taxon>Eukaryota</taxon>
        <taxon>Fungi</taxon>
        <taxon>Dikarya</taxon>
        <taxon>Ascomycota</taxon>
        <taxon>Pezizomycotina</taxon>
        <taxon>Sordariomycetes</taxon>
        <taxon>Hypocreomycetidae</taxon>
        <taxon>Hypocreales</taxon>
        <taxon>Clavicipitaceae</taxon>
        <taxon>Metarhizium</taxon>
    </lineage>
</organism>
<feature type="signal peptide" evidence="2">
    <location>
        <begin position="1"/>
        <end position="28"/>
    </location>
</feature>
<keyword evidence="2" id="KW-0732">Signal</keyword>
<name>A0A0B2X6N1_METAS</name>
<feature type="chain" id="PRO_5002096995" description="Integral membrane protein" evidence="2">
    <location>
        <begin position="29"/>
        <end position="179"/>
    </location>
</feature>
<comment type="caution">
    <text evidence="3">The sequence shown here is derived from an EMBL/GenBank/DDBJ whole genome shotgun (WGS) entry which is preliminary data.</text>
</comment>
<accession>A0A0B2X6N1</accession>
<feature type="transmembrane region" description="Helical" evidence="1">
    <location>
        <begin position="94"/>
        <end position="115"/>
    </location>
</feature>